<dbReference type="GO" id="GO:0016491">
    <property type="term" value="F:oxidoreductase activity"/>
    <property type="evidence" value="ECO:0007669"/>
    <property type="project" value="UniProtKB-KW"/>
</dbReference>
<feature type="chain" id="PRO_5034731260" description="FAD-binding PCMH-type domain-containing protein" evidence="6">
    <location>
        <begin position="34"/>
        <end position="510"/>
    </location>
</feature>
<evidence type="ECO:0000256" key="2">
    <source>
        <dbReference type="ARBA" id="ARBA00005466"/>
    </source>
</evidence>
<comment type="caution">
    <text evidence="8">The sequence shown here is derived from an EMBL/GenBank/DDBJ whole genome shotgun (WGS) entry which is preliminary data.</text>
</comment>
<evidence type="ECO:0000259" key="7">
    <source>
        <dbReference type="PROSITE" id="PS51387"/>
    </source>
</evidence>
<dbReference type="PROSITE" id="PS51387">
    <property type="entry name" value="FAD_PCMH"/>
    <property type="match status" value="1"/>
</dbReference>
<dbReference type="InterPro" id="IPR016169">
    <property type="entry name" value="FAD-bd_PCMH_sub2"/>
</dbReference>
<feature type="domain" description="FAD-binding PCMH-type" evidence="7">
    <location>
        <begin position="66"/>
        <end position="239"/>
    </location>
</feature>
<proteinExistence type="inferred from homology"/>
<dbReference type="GO" id="GO:0071949">
    <property type="term" value="F:FAD binding"/>
    <property type="evidence" value="ECO:0007669"/>
    <property type="project" value="InterPro"/>
</dbReference>
<keyword evidence="4" id="KW-0274">FAD</keyword>
<dbReference type="InterPro" id="IPR050416">
    <property type="entry name" value="FAD-linked_Oxidoreductase"/>
</dbReference>
<keyword evidence="5" id="KW-0560">Oxidoreductase</keyword>
<dbReference type="PANTHER" id="PTHR42973:SF39">
    <property type="entry name" value="FAD-BINDING PCMH-TYPE DOMAIN-CONTAINING PROTEIN"/>
    <property type="match status" value="1"/>
</dbReference>
<evidence type="ECO:0000256" key="4">
    <source>
        <dbReference type="ARBA" id="ARBA00022827"/>
    </source>
</evidence>
<accession>A0A8H7Y1T3</accession>
<evidence type="ECO:0000313" key="8">
    <source>
        <dbReference type="EMBL" id="KAG5172135.1"/>
    </source>
</evidence>
<evidence type="ECO:0000256" key="3">
    <source>
        <dbReference type="ARBA" id="ARBA00022630"/>
    </source>
</evidence>
<sequence length="510" mass="54762">MRPAILRSTSSSLTILWGTAICCILSSIQPAHGDLISDLTSKSNFTVLTPSSPGYANASTAFNLRFTFKPAAVAYPTTPQQISTILSLTTKYNHQAVARSGGHSYIANGLGGKDGVVVVDMSNFKTVTVDSQTKVASIGVGNRLGDVALALNAHGRALPHGTCPYVGVGGHSGHGGYGFTSRKWGLTLDTIQAIDVVLADGTILNGVSNSKHSDLFWALRGSSSSFGIVTTIHTNTFAAPPSTTSFEYQWDFSVSEAVAATAAFQAYVVSPNLPQEMGSEIVLGAGSSKGRISFGLTGGWYAPADQYDAALQPYLKNLPKPQSATVINGSYIDSVQFFGGIGRLNTTGIPDGHDTFYAKSLMTPESAPMSNKSLTAFYTYLANEGFTANTDWFVEIELYGGTNSAINNVPLDATAFARRSSMFTIQFYTSAPGGVPPFPSQGFNLLDDMVDSIVKNNPKGWDYGAYTNYIDDKLQNWQNLYYASHYPKLRSLKDKYDPHDTFEFPLSIQE</sequence>
<dbReference type="Gene3D" id="3.40.462.20">
    <property type="match status" value="1"/>
</dbReference>
<organism evidence="8">
    <name type="scientific">Psilocybe cubensis</name>
    <name type="common">Psychedelic mushroom</name>
    <name type="synonym">Stropharia cubensis</name>
    <dbReference type="NCBI Taxonomy" id="181762"/>
    <lineage>
        <taxon>Eukaryota</taxon>
        <taxon>Fungi</taxon>
        <taxon>Dikarya</taxon>
        <taxon>Basidiomycota</taxon>
        <taxon>Agaricomycotina</taxon>
        <taxon>Agaricomycetes</taxon>
        <taxon>Agaricomycetidae</taxon>
        <taxon>Agaricales</taxon>
        <taxon>Agaricineae</taxon>
        <taxon>Strophariaceae</taxon>
        <taxon>Psilocybe</taxon>
    </lineage>
</organism>
<evidence type="ECO:0000256" key="6">
    <source>
        <dbReference type="SAM" id="SignalP"/>
    </source>
</evidence>
<comment type="cofactor">
    <cofactor evidence="1">
        <name>FAD</name>
        <dbReference type="ChEBI" id="CHEBI:57692"/>
    </cofactor>
</comment>
<evidence type="ECO:0000256" key="1">
    <source>
        <dbReference type="ARBA" id="ARBA00001974"/>
    </source>
</evidence>
<name>A0A8H7Y1T3_PSICU</name>
<reference evidence="8" key="1">
    <citation type="submission" date="2021-02" db="EMBL/GenBank/DDBJ databases">
        <title>Psilocybe cubensis genome.</title>
        <authorList>
            <person name="Mckernan K.J."/>
            <person name="Crawford S."/>
            <person name="Trippe A."/>
            <person name="Kane L.T."/>
            <person name="Mclaughlin S."/>
        </authorList>
    </citation>
    <scope>NUCLEOTIDE SEQUENCE [LARGE SCALE GENOMIC DNA]</scope>
    <source>
        <strain evidence="8">MGC-MH-2018</strain>
    </source>
</reference>
<evidence type="ECO:0000256" key="5">
    <source>
        <dbReference type="ARBA" id="ARBA00023002"/>
    </source>
</evidence>
<dbReference type="SUPFAM" id="SSF56176">
    <property type="entry name" value="FAD-binding/transporter-associated domain-like"/>
    <property type="match status" value="1"/>
</dbReference>
<dbReference type="InterPro" id="IPR006094">
    <property type="entry name" value="Oxid_FAD_bind_N"/>
</dbReference>
<dbReference type="AlphaFoldDB" id="A0A8H7Y1T3"/>
<keyword evidence="6" id="KW-0732">Signal</keyword>
<protein>
    <recommendedName>
        <fullName evidence="7">FAD-binding PCMH-type domain-containing protein</fullName>
    </recommendedName>
</protein>
<feature type="signal peptide" evidence="6">
    <location>
        <begin position="1"/>
        <end position="33"/>
    </location>
</feature>
<dbReference type="InterPro" id="IPR016166">
    <property type="entry name" value="FAD-bd_PCMH"/>
</dbReference>
<dbReference type="Pfam" id="PF08031">
    <property type="entry name" value="BBE"/>
    <property type="match status" value="1"/>
</dbReference>
<dbReference type="InterPro" id="IPR036318">
    <property type="entry name" value="FAD-bd_PCMH-like_sf"/>
</dbReference>
<dbReference type="EMBL" id="JAFIQS010000002">
    <property type="protein sequence ID" value="KAG5172135.1"/>
    <property type="molecule type" value="Genomic_DNA"/>
</dbReference>
<comment type="similarity">
    <text evidence="2">Belongs to the oxygen-dependent FAD-linked oxidoreductase family.</text>
</comment>
<gene>
    <name evidence="8" type="ORF">JR316_001630</name>
</gene>
<dbReference type="Gene3D" id="3.30.465.10">
    <property type="match status" value="1"/>
</dbReference>
<dbReference type="InterPro" id="IPR012951">
    <property type="entry name" value="BBE"/>
</dbReference>
<dbReference type="Pfam" id="PF01565">
    <property type="entry name" value="FAD_binding_4"/>
    <property type="match status" value="1"/>
</dbReference>
<keyword evidence="3" id="KW-0285">Flavoprotein</keyword>
<dbReference type="PANTHER" id="PTHR42973">
    <property type="entry name" value="BINDING OXIDOREDUCTASE, PUTATIVE (AFU_ORTHOLOGUE AFUA_1G17690)-RELATED"/>
    <property type="match status" value="1"/>
</dbReference>